<proteinExistence type="predicted"/>
<dbReference type="Proteomes" id="UP000789920">
    <property type="component" value="Unassembled WGS sequence"/>
</dbReference>
<name>A0ACA9LAD9_9GLOM</name>
<feature type="non-terminal residue" evidence="1">
    <location>
        <position position="1"/>
    </location>
</feature>
<gene>
    <name evidence="1" type="ORF">RPERSI_LOCUS2642</name>
</gene>
<keyword evidence="2" id="KW-1185">Reference proteome</keyword>
<dbReference type="EMBL" id="CAJVQC010002963">
    <property type="protein sequence ID" value="CAG8519718.1"/>
    <property type="molecule type" value="Genomic_DNA"/>
</dbReference>
<evidence type="ECO:0000313" key="2">
    <source>
        <dbReference type="Proteomes" id="UP000789920"/>
    </source>
</evidence>
<evidence type="ECO:0000313" key="1">
    <source>
        <dbReference type="EMBL" id="CAG8519718.1"/>
    </source>
</evidence>
<accession>A0ACA9LAD9</accession>
<protein>
    <submittedName>
        <fullName evidence="1">12050_t:CDS:1</fullName>
    </submittedName>
</protein>
<reference evidence="1" key="1">
    <citation type="submission" date="2021-06" db="EMBL/GenBank/DDBJ databases">
        <authorList>
            <person name="Kallberg Y."/>
            <person name="Tangrot J."/>
            <person name="Rosling A."/>
        </authorList>
    </citation>
    <scope>NUCLEOTIDE SEQUENCE</scope>
    <source>
        <strain evidence="1">MA461A</strain>
    </source>
</reference>
<comment type="caution">
    <text evidence="1">The sequence shown here is derived from an EMBL/GenBank/DDBJ whole genome shotgun (WGS) entry which is preliminary data.</text>
</comment>
<organism evidence="1 2">
    <name type="scientific">Racocetra persica</name>
    <dbReference type="NCBI Taxonomy" id="160502"/>
    <lineage>
        <taxon>Eukaryota</taxon>
        <taxon>Fungi</taxon>
        <taxon>Fungi incertae sedis</taxon>
        <taxon>Mucoromycota</taxon>
        <taxon>Glomeromycotina</taxon>
        <taxon>Glomeromycetes</taxon>
        <taxon>Diversisporales</taxon>
        <taxon>Gigasporaceae</taxon>
        <taxon>Racocetra</taxon>
    </lineage>
</organism>
<sequence length="354" mass="42449">PHLENASAYKNALAYFEQKPDTTWGLLDFLQFRKKQKTWTKNKDVEFNLFNQCLLANTKNMEIAIQTFMIRKFELNELLSTEDTIELKNDSSFIHQLTNDWWLPYFQKIQSKNKNLVFEDQRLFSIFCQRMYLVETGMYEEPDPLLNERTWRHDAYDLFKYLLDPLISQTKKNEHVMKLKRYCAENKNLELFVYKIASGPYNLKSDKILSDKRKVFRELQDMLAEIIGYFINNYSDRFTDNIVNKLHQIKVYAAIRFGFQISFYSLDMKKGINICYPLSTITIPKMYSEVNYLKILIENFWCLRDALQEMIELVIEINENLEQLHESRPSKNVEDFLQYWNIYAPKTVTTPKIY</sequence>